<keyword evidence="2" id="KW-1185">Reference proteome</keyword>
<evidence type="ECO:0000313" key="1">
    <source>
        <dbReference type="EMBL" id="MFN1219094.1"/>
    </source>
</evidence>
<accession>A0ABW9K713</accession>
<dbReference type="Proteomes" id="UP001634154">
    <property type="component" value="Unassembled WGS sequence"/>
</dbReference>
<name>A0ABW9K713_9FLAO</name>
<dbReference type="RefSeq" id="WP_409357866.1">
    <property type="nucleotide sequence ID" value="NZ_JBJXVJ010000004.1"/>
</dbReference>
<sequence length="126" mass="15034">MKIILMILFFAPLSYSAQKLIHIIQYKGMETSTVERKWLTTNIFLYNNMNCKMQVITYASRGRQKDNVIENYIEKQGSYRKFDDTIHVKLKDELFERNFLLKKGKIYPLTISGEIIKMDGKWRLKD</sequence>
<evidence type="ECO:0000313" key="2">
    <source>
        <dbReference type="Proteomes" id="UP001634154"/>
    </source>
</evidence>
<reference evidence="1 2" key="1">
    <citation type="submission" date="2024-12" db="EMBL/GenBank/DDBJ databases">
        <title>Draft genome sequence of Chryseobacterium kwangjuense AG447.</title>
        <authorList>
            <person name="Cheptsov V.S."/>
            <person name="Belov A."/>
            <person name="Zavarzina A.G."/>
        </authorList>
    </citation>
    <scope>NUCLEOTIDE SEQUENCE [LARGE SCALE GENOMIC DNA]</scope>
    <source>
        <strain evidence="1 2">AG447</strain>
    </source>
</reference>
<organism evidence="1 2">
    <name type="scientific">Chryseobacterium kwangjuense</name>
    <dbReference type="NCBI Taxonomy" id="267125"/>
    <lineage>
        <taxon>Bacteria</taxon>
        <taxon>Pseudomonadati</taxon>
        <taxon>Bacteroidota</taxon>
        <taxon>Flavobacteriia</taxon>
        <taxon>Flavobacteriales</taxon>
        <taxon>Weeksellaceae</taxon>
        <taxon>Chryseobacterium group</taxon>
        <taxon>Chryseobacterium</taxon>
    </lineage>
</organism>
<gene>
    <name evidence="1" type="ORF">ACKW6Q_19170</name>
</gene>
<protein>
    <submittedName>
        <fullName evidence="1">Uncharacterized protein</fullName>
    </submittedName>
</protein>
<proteinExistence type="predicted"/>
<dbReference type="EMBL" id="JBJXVJ010000004">
    <property type="protein sequence ID" value="MFN1219094.1"/>
    <property type="molecule type" value="Genomic_DNA"/>
</dbReference>
<comment type="caution">
    <text evidence="1">The sequence shown here is derived from an EMBL/GenBank/DDBJ whole genome shotgun (WGS) entry which is preliminary data.</text>
</comment>